<proteinExistence type="predicted"/>
<dbReference type="GO" id="GO:0016887">
    <property type="term" value="F:ATP hydrolysis activity"/>
    <property type="evidence" value="ECO:0007669"/>
    <property type="project" value="InterPro"/>
</dbReference>
<dbReference type="RefSeq" id="WP_245992598.1">
    <property type="nucleotide sequence ID" value="NZ_MASW01000002.1"/>
</dbReference>
<gene>
    <name evidence="2" type="ORF">BAY60_17320</name>
</gene>
<dbReference type="GO" id="GO:0015421">
    <property type="term" value="F:ABC-type oligopeptide transporter activity"/>
    <property type="evidence" value="ECO:0007669"/>
    <property type="project" value="TreeGrafter"/>
</dbReference>
<dbReference type="Proteomes" id="UP000249915">
    <property type="component" value="Unassembled WGS sequence"/>
</dbReference>
<dbReference type="InterPro" id="IPR027417">
    <property type="entry name" value="P-loop_NTPase"/>
</dbReference>
<dbReference type="SUPFAM" id="SSF52540">
    <property type="entry name" value="P-loop containing nucleoside triphosphate hydrolases"/>
    <property type="match status" value="1"/>
</dbReference>
<dbReference type="PANTHER" id="PTHR43394">
    <property type="entry name" value="ATP-DEPENDENT PERMEASE MDL1, MITOCHONDRIAL"/>
    <property type="match status" value="1"/>
</dbReference>
<dbReference type="PANTHER" id="PTHR43394:SF1">
    <property type="entry name" value="ATP-BINDING CASSETTE SUB-FAMILY B MEMBER 10, MITOCHONDRIAL"/>
    <property type="match status" value="1"/>
</dbReference>
<evidence type="ECO:0000259" key="1">
    <source>
        <dbReference type="Pfam" id="PF00005"/>
    </source>
</evidence>
<comment type="caution">
    <text evidence="2">The sequence shown here is derived from an EMBL/GenBank/DDBJ whole genome shotgun (WGS) entry which is preliminary data.</text>
</comment>
<dbReference type="InterPro" id="IPR003439">
    <property type="entry name" value="ABC_transporter-like_ATP-bd"/>
</dbReference>
<keyword evidence="3" id="KW-1185">Reference proteome</keyword>
<protein>
    <recommendedName>
        <fullName evidence="1">ABC transporter domain-containing protein</fullName>
    </recommendedName>
</protein>
<accession>A0A2V4B3Y9</accession>
<dbReference type="AlphaFoldDB" id="A0A2V4B3Y9"/>
<name>A0A2V4B3Y9_9PSEU</name>
<dbReference type="PROSITE" id="PS00211">
    <property type="entry name" value="ABC_TRANSPORTER_1"/>
    <property type="match status" value="1"/>
</dbReference>
<dbReference type="EMBL" id="MASW01000002">
    <property type="protein sequence ID" value="PXY28098.1"/>
    <property type="molecule type" value="Genomic_DNA"/>
</dbReference>
<dbReference type="InterPro" id="IPR017871">
    <property type="entry name" value="ABC_transporter-like_CS"/>
</dbReference>
<dbReference type="GO" id="GO:0005524">
    <property type="term" value="F:ATP binding"/>
    <property type="evidence" value="ECO:0007669"/>
    <property type="project" value="InterPro"/>
</dbReference>
<evidence type="ECO:0000313" key="2">
    <source>
        <dbReference type="EMBL" id="PXY28098.1"/>
    </source>
</evidence>
<sequence>MPFGSQPGLGRPDADDAEVRAAATAAQLDEVIERLPHGWSTNVGEGGALLSGGERQRVSIARALLKDAPVVLLDEVTSALDPVNEAAVHQGIERLASGRTVVLVAHRLRTVHTADQVVLLDGGRIVEQGSHDELLRRGGRYARLWQASSAEHVS</sequence>
<organism evidence="2 3">
    <name type="scientific">Prauserella muralis</name>
    <dbReference type="NCBI Taxonomy" id="588067"/>
    <lineage>
        <taxon>Bacteria</taxon>
        <taxon>Bacillati</taxon>
        <taxon>Actinomycetota</taxon>
        <taxon>Actinomycetes</taxon>
        <taxon>Pseudonocardiales</taxon>
        <taxon>Pseudonocardiaceae</taxon>
        <taxon>Prauserella</taxon>
    </lineage>
</organism>
<evidence type="ECO:0000313" key="3">
    <source>
        <dbReference type="Proteomes" id="UP000249915"/>
    </source>
</evidence>
<dbReference type="Gene3D" id="3.40.50.300">
    <property type="entry name" value="P-loop containing nucleotide triphosphate hydrolases"/>
    <property type="match status" value="1"/>
</dbReference>
<dbReference type="Pfam" id="PF00005">
    <property type="entry name" value="ABC_tran"/>
    <property type="match status" value="1"/>
</dbReference>
<dbReference type="InterPro" id="IPR039421">
    <property type="entry name" value="Type_1_exporter"/>
</dbReference>
<reference evidence="2 3" key="1">
    <citation type="submission" date="2016-07" db="EMBL/GenBank/DDBJ databases">
        <title>Draft genome sequence of Prauserella muralis DSM 45305, isolated from a mould-covered wall in an indoor environment.</title>
        <authorList>
            <person name="Ruckert C."/>
            <person name="Albersmeier A."/>
            <person name="Jiang C.-L."/>
            <person name="Jiang Y."/>
            <person name="Kalinowski J."/>
            <person name="Schneider O."/>
            <person name="Winkler A."/>
            <person name="Zotchev S.B."/>
        </authorList>
    </citation>
    <scope>NUCLEOTIDE SEQUENCE [LARGE SCALE GENOMIC DNA]</scope>
    <source>
        <strain evidence="2 3">DSM 45305</strain>
    </source>
</reference>
<feature type="domain" description="ABC transporter" evidence="1">
    <location>
        <begin position="23"/>
        <end position="78"/>
    </location>
</feature>